<gene>
    <name evidence="1" type="ORF">N657DRAFT_556331</name>
</gene>
<dbReference type="RefSeq" id="XP_062642569.1">
    <property type="nucleotide sequence ID" value="XM_062787941.1"/>
</dbReference>
<reference evidence="1" key="1">
    <citation type="journal article" date="2023" name="Mol. Phylogenet. Evol.">
        <title>Genome-scale phylogeny and comparative genomics of the fungal order Sordariales.</title>
        <authorList>
            <person name="Hensen N."/>
            <person name="Bonometti L."/>
            <person name="Westerberg I."/>
            <person name="Brannstrom I.O."/>
            <person name="Guillou S."/>
            <person name="Cros-Aarteil S."/>
            <person name="Calhoun S."/>
            <person name="Haridas S."/>
            <person name="Kuo A."/>
            <person name="Mondo S."/>
            <person name="Pangilinan J."/>
            <person name="Riley R."/>
            <person name="LaButti K."/>
            <person name="Andreopoulos B."/>
            <person name="Lipzen A."/>
            <person name="Chen C."/>
            <person name="Yan M."/>
            <person name="Daum C."/>
            <person name="Ng V."/>
            <person name="Clum A."/>
            <person name="Steindorff A."/>
            <person name="Ohm R.A."/>
            <person name="Martin F."/>
            <person name="Silar P."/>
            <person name="Natvig D.O."/>
            <person name="Lalanne C."/>
            <person name="Gautier V."/>
            <person name="Ament-Velasquez S.L."/>
            <person name="Kruys A."/>
            <person name="Hutchinson M.I."/>
            <person name="Powell A.J."/>
            <person name="Barry K."/>
            <person name="Miller A.N."/>
            <person name="Grigoriev I.V."/>
            <person name="Debuchy R."/>
            <person name="Gladieux P."/>
            <person name="Hiltunen Thoren M."/>
            <person name="Johannesson H."/>
        </authorList>
    </citation>
    <scope>NUCLEOTIDE SEQUENCE</scope>
    <source>
        <strain evidence="1">CBS 731.68</strain>
    </source>
</reference>
<feature type="non-terminal residue" evidence="1">
    <location>
        <position position="1"/>
    </location>
</feature>
<organism evidence="1 2">
    <name type="scientific">Parathielavia appendiculata</name>
    <dbReference type="NCBI Taxonomy" id="2587402"/>
    <lineage>
        <taxon>Eukaryota</taxon>
        <taxon>Fungi</taxon>
        <taxon>Dikarya</taxon>
        <taxon>Ascomycota</taxon>
        <taxon>Pezizomycotina</taxon>
        <taxon>Sordariomycetes</taxon>
        <taxon>Sordariomycetidae</taxon>
        <taxon>Sordariales</taxon>
        <taxon>Chaetomiaceae</taxon>
        <taxon>Parathielavia</taxon>
    </lineage>
</organism>
<protein>
    <recommendedName>
        <fullName evidence="3">Reverse transcriptase</fullName>
    </recommendedName>
</protein>
<feature type="non-terminal residue" evidence="1">
    <location>
        <position position="101"/>
    </location>
</feature>
<dbReference type="GeneID" id="87824711"/>
<sequence length="101" mass="11251">VLAQLRTGMARLNGFLSRIGAGESDLCPCRRARETVEHFLLRCVSWAALREGMLQCTVTRRGCLSFYLGGKAPSDPKEWSPDIKAIRATIKYYAMATGRLD</sequence>
<comment type="caution">
    <text evidence="1">The sequence shown here is derived from an EMBL/GenBank/DDBJ whole genome shotgun (WGS) entry which is preliminary data.</text>
</comment>
<reference evidence="1" key="2">
    <citation type="submission" date="2023-05" db="EMBL/GenBank/DDBJ databases">
        <authorList>
            <consortium name="Lawrence Berkeley National Laboratory"/>
            <person name="Steindorff A."/>
            <person name="Hensen N."/>
            <person name="Bonometti L."/>
            <person name="Westerberg I."/>
            <person name="Brannstrom I.O."/>
            <person name="Guillou S."/>
            <person name="Cros-Aarteil S."/>
            <person name="Calhoun S."/>
            <person name="Haridas S."/>
            <person name="Kuo A."/>
            <person name="Mondo S."/>
            <person name="Pangilinan J."/>
            <person name="Riley R."/>
            <person name="Labutti K."/>
            <person name="Andreopoulos B."/>
            <person name="Lipzen A."/>
            <person name="Chen C."/>
            <person name="Yanf M."/>
            <person name="Daum C."/>
            <person name="Ng V."/>
            <person name="Clum A."/>
            <person name="Ohm R."/>
            <person name="Martin F."/>
            <person name="Silar P."/>
            <person name="Natvig D."/>
            <person name="Lalanne C."/>
            <person name="Gautier V."/>
            <person name="Ament-Velasquez S.L."/>
            <person name="Kruys A."/>
            <person name="Hutchinson M.I."/>
            <person name="Powell A.J."/>
            <person name="Barry K."/>
            <person name="Miller A.N."/>
            <person name="Grigoriev I.V."/>
            <person name="Debuchy R."/>
            <person name="Gladieux P."/>
            <person name="Thoren M.H."/>
            <person name="Johannesson H."/>
        </authorList>
    </citation>
    <scope>NUCLEOTIDE SEQUENCE</scope>
    <source>
        <strain evidence="1">CBS 731.68</strain>
    </source>
</reference>
<dbReference type="Proteomes" id="UP001302602">
    <property type="component" value="Unassembled WGS sequence"/>
</dbReference>
<evidence type="ECO:0000313" key="1">
    <source>
        <dbReference type="EMBL" id="KAK4118796.1"/>
    </source>
</evidence>
<evidence type="ECO:0000313" key="2">
    <source>
        <dbReference type="Proteomes" id="UP001302602"/>
    </source>
</evidence>
<name>A0AAN6TR76_9PEZI</name>
<evidence type="ECO:0008006" key="3">
    <source>
        <dbReference type="Google" id="ProtNLM"/>
    </source>
</evidence>
<proteinExistence type="predicted"/>
<dbReference type="AlphaFoldDB" id="A0AAN6TR76"/>
<accession>A0AAN6TR76</accession>
<keyword evidence="2" id="KW-1185">Reference proteome</keyword>
<dbReference type="EMBL" id="MU853259">
    <property type="protein sequence ID" value="KAK4118796.1"/>
    <property type="molecule type" value="Genomic_DNA"/>
</dbReference>